<dbReference type="AlphaFoldDB" id="Q16CL5"/>
<evidence type="ECO:0008006" key="3">
    <source>
        <dbReference type="Google" id="ProtNLM"/>
    </source>
</evidence>
<dbReference type="CDD" id="cd02440">
    <property type="entry name" value="AdoMet_MTases"/>
    <property type="match status" value="1"/>
</dbReference>
<gene>
    <name evidence="1" type="ordered locus">RD1_0573</name>
</gene>
<name>Q16CL5_ROSDO</name>
<dbReference type="Proteomes" id="UP000007029">
    <property type="component" value="Chromosome"/>
</dbReference>
<proteinExistence type="predicted"/>
<dbReference type="PANTHER" id="PTHR43667">
    <property type="entry name" value="CYCLOPROPANE-FATTY-ACYL-PHOSPHOLIPID SYNTHASE"/>
    <property type="match status" value="1"/>
</dbReference>
<dbReference type="InterPro" id="IPR050723">
    <property type="entry name" value="CFA/CMAS"/>
</dbReference>
<dbReference type="eggNOG" id="COG2227">
    <property type="taxonomic scope" value="Bacteria"/>
</dbReference>
<accession>Q16CL5</accession>
<dbReference type="Gene3D" id="3.40.50.150">
    <property type="entry name" value="Vaccinia Virus protein VP39"/>
    <property type="match status" value="1"/>
</dbReference>
<dbReference type="InterPro" id="IPR029063">
    <property type="entry name" value="SAM-dependent_MTases_sf"/>
</dbReference>
<evidence type="ECO:0000313" key="1">
    <source>
        <dbReference type="EMBL" id="ABG30278.1"/>
    </source>
</evidence>
<organism evidence="1 2">
    <name type="scientific">Roseobacter denitrificans (strain ATCC 33942 / OCh 114)</name>
    <name type="common">Erythrobacter sp. (strain OCh 114)</name>
    <name type="synonym">Roseobacter denitrificans</name>
    <dbReference type="NCBI Taxonomy" id="375451"/>
    <lineage>
        <taxon>Bacteria</taxon>
        <taxon>Pseudomonadati</taxon>
        <taxon>Pseudomonadota</taxon>
        <taxon>Alphaproteobacteria</taxon>
        <taxon>Rhodobacterales</taxon>
        <taxon>Roseobacteraceae</taxon>
        <taxon>Roseobacter</taxon>
    </lineage>
</organism>
<dbReference type="Pfam" id="PF13489">
    <property type="entry name" value="Methyltransf_23"/>
    <property type="match status" value="1"/>
</dbReference>
<reference evidence="1 2" key="1">
    <citation type="journal article" date="2007" name="J. Bacteriol.">
        <title>The complete genome sequence of Roseobacter denitrificans reveals a mixotrophic rather than photosynthetic metabolism.</title>
        <authorList>
            <person name="Swingley W.D."/>
            <person name="Sadekar S."/>
            <person name="Mastrian S.D."/>
            <person name="Matthies H.J."/>
            <person name="Hao J."/>
            <person name="Ramos H."/>
            <person name="Acharya C.R."/>
            <person name="Conrad A.L."/>
            <person name="Taylor H.L."/>
            <person name="Dejesa L.C."/>
            <person name="Shah M.K."/>
            <person name="O'huallachain M.E."/>
            <person name="Lince M.T."/>
            <person name="Blankenship R.E."/>
            <person name="Beatty J.T."/>
            <person name="Touchman J.W."/>
        </authorList>
    </citation>
    <scope>NUCLEOTIDE SEQUENCE [LARGE SCALE GENOMIC DNA]</scope>
    <source>
        <strain evidence="2">ATCC 33942 / OCh 114</strain>
    </source>
</reference>
<dbReference type="EMBL" id="CP000362">
    <property type="protein sequence ID" value="ABG30278.1"/>
    <property type="molecule type" value="Genomic_DNA"/>
</dbReference>
<dbReference type="PANTHER" id="PTHR43667:SF2">
    <property type="entry name" value="FATTY ACID C-METHYL TRANSFERASE"/>
    <property type="match status" value="1"/>
</dbReference>
<dbReference type="SUPFAM" id="SSF53335">
    <property type="entry name" value="S-adenosyl-L-methionine-dependent methyltransferases"/>
    <property type="match status" value="1"/>
</dbReference>
<evidence type="ECO:0000313" key="2">
    <source>
        <dbReference type="Proteomes" id="UP000007029"/>
    </source>
</evidence>
<sequence length="291" mass="33393">MKHTAMAAEPATSSALLEELRRADFPKKDISIAEAQFGFRYVAEYLGELPENGKVLEVGCGSGILMGLLKEQYPTLNVEGVEPLGDGFAVLGSINRYIRNQGIEIQKIGYEQIETQNRYDVIYCINVFEHLNDWRDFLHFVENHLTPTGVCLILCPNYGFPYESHFKIPVIVNKPITASVFRKTIDRHEERKESHGLWRSLNFVKLRQVRQALARTSLRLTVRHRIIEDMIARTGNDAEFRKRQKVIGTLGRVAYKAGITKLFRYPLFQNVMPYMQLELRPDTTRQTTSGT</sequence>
<dbReference type="HOGENOM" id="CLU_082932_0_0_5"/>
<dbReference type="STRING" id="375451.RD1_0573"/>
<keyword evidence="2" id="KW-1185">Reference proteome</keyword>
<protein>
    <recommendedName>
        <fullName evidence="3">Methyltransferase domain-containing protein</fullName>
    </recommendedName>
</protein>
<dbReference type="KEGG" id="rde:RD1_0573"/>
<dbReference type="RefSeq" id="WP_011566900.1">
    <property type="nucleotide sequence ID" value="NC_008209.1"/>
</dbReference>